<accession>A0AA38S5A3</accession>
<evidence type="ECO:0000256" key="2">
    <source>
        <dbReference type="SAM" id="SignalP"/>
    </source>
</evidence>
<feature type="region of interest" description="Disordered" evidence="1">
    <location>
        <begin position="59"/>
        <end position="81"/>
    </location>
</feature>
<feature type="compositionally biased region" description="Low complexity" evidence="1">
    <location>
        <begin position="171"/>
        <end position="189"/>
    </location>
</feature>
<name>A0AA38S5A3_9PEZI</name>
<feature type="compositionally biased region" description="Polar residues" evidence="1">
    <location>
        <begin position="71"/>
        <end position="80"/>
    </location>
</feature>
<feature type="region of interest" description="Disordered" evidence="1">
    <location>
        <begin position="122"/>
        <end position="245"/>
    </location>
</feature>
<dbReference type="EMBL" id="JANBVO010000002">
    <property type="protein sequence ID" value="KAJ9156449.1"/>
    <property type="molecule type" value="Genomic_DNA"/>
</dbReference>
<proteinExistence type="predicted"/>
<dbReference type="Proteomes" id="UP001174694">
    <property type="component" value="Unassembled WGS sequence"/>
</dbReference>
<dbReference type="AlphaFoldDB" id="A0AA38S5A3"/>
<feature type="chain" id="PRO_5041463467" evidence="2">
    <location>
        <begin position="23"/>
        <end position="280"/>
    </location>
</feature>
<organism evidence="3 4">
    <name type="scientific">Pleurostoma richardsiae</name>
    <dbReference type="NCBI Taxonomy" id="41990"/>
    <lineage>
        <taxon>Eukaryota</taxon>
        <taxon>Fungi</taxon>
        <taxon>Dikarya</taxon>
        <taxon>Ascomycota</taxon>
        <taxon>Pezizomycotina</taxon>
        <taxon>Sordariomycetes</taxon>
        <taxon>Sordariomycetidae</taxon>
        <taxon>Calosphaeriales</taxon>
        <taxon>Pleurostomataceae</taxon>
        <taxon>Pleurostoma</taxon>
    </lineage>
</organism>
<keyword evidence="2" id="KW-0732">Signal</keyword>
<evidence type="ECO:0000256" key="1">
    <source>
        <dbReference type="SAM" id="MobiDB-lite"/>
    </source>
</evidence>
<evidence type="ECO:0000313" key="4">
    <source>
        <dbReference type="Proteomes" id="UP001174694"/>
    </source>
</evidence>
<reference evidence="3" key="1">
    <citation type="submission" date="2022-07" db="EMBL/GenBank/DDBJ databases">
        <title>Fungi with potential for degradation of polypropylene.</title>
        <authorList>
            <person name="Gostincar C."/>
        </authorList>
    </citation>
    <scope>NUCLEOTIDE SEQUENCE</scope>
    <source>
        <strain evidence="3">EXF-13308</strain>
    </source>
</reference>
<sequence>MKLLIPAIIHLALAVTIATALATPRRARDVDMADVLHKLKEGKDGVGVGGGYGGIYTPAEPTAHDTKQRLPESSPSSTREIVSKKVGALGWLQAYCSRNPLWPFGNVLGCVGPYVDFDGATEAAEQQQQQQQQPDSGYMGLAIPSGEYTTGSQTPAPPTELREDEEDQEGARQAQEQGGSAGSEAGASEPIHSRPEDVAVEQGPGPVAVPAETAENGVESKDGGMSASPEDEGLPTERISARADMGEKGAVTVTITTTATKVLETREPGSEYAYIATTGR</sequence>
<comment type="caution">
    <text evidence="3">The sequence shown here is derived from an EMBL/GenBank/DDBJ whole genome shotgun (WGS) entry which is preliminary data.</text>
</comment>
<feature type="signal peptide" evidence="2">
    <location>
        <begin position="1"/>
        <end position="22"/>
    </location>
</feature>
<evidence type="ECO:0000313" key="3">
    <source>
        <dbReference type="EMBL" id="KAJ9156449.1"/>
    </source>
</evidence>
<keyword evidence="4" id="KW-1185">Reference proteome</keyword>
<gene>
    <name evidence="3" type="ORF">NKR23_g1367</name>
</gene>
<protein>
    <submittedName>
        <fullName evidence="3">Uncharacterized protein</fullName>
    </submittedName>
</protein>